<evidence type="ECO:0000313" key="4">
    <source>
        <dbReference type="Proteomes" id="UP001055200"/>
    </source>
</evidence>
<gene>
    <name evidence="3" type="ORF">MIU77_00470</name>
</gene>
<sequence>MSVVDIDRDPAHDAARHELAKPMYQSDTSLWQRLGDWLTDRINGMLAAASQVPGSWFTITVLAILLGVAVTVAIRMARRTMRARRGGDPALFDAGIRTAAEHRSTAAACAARGEWAEAIRHRLRAVARHLEETGVLSDLPGRTATEWARDAAAALPDLDTALSGAAAMFNDVTYGQRPGTESGYQTVVDLDDRVRTRGRVAAAAR</sequence>
<dbReference type="RefSeq" id="WP_240172962.1">
    <property type="nucleotide sequence ID" value="NZ_CP092365.1"/>
</dbReference>
<organism evidence="3 4">
    <name type="scientific">Mycolicibacillus parakoreensis</name>
    <dbReference type="NCBI Taxonomy" id="1069221"/>
    <lineage>
        <taxon>Bacteria</taxon>
        <taxon>Bacillati</taxon>
        <taxon>Actinomycetota</taxon>
        <taxon>Actinomycetes</taxon>
        <taxon>Mycobacteriales</taxon>
        <taxon>Mycobacteriaceae</taxon>
        <taxon>Mycolicibacillus</taxon>
    </lineage>
</organism>
<keyword evidence="1" id="KW-0812">Transmembrane</keyword>
<keyword evidence="1" id="KW-1133">Transmembrane helix</keyword>
<evidence type="ECO:0000313" key="3">
    <source>
        <dbReference type="EMBL" id="ULN54774.1"/>
    </source>
</evidence>
<dbReference type="EMBL" id="CP092365">
    <property type="protein sequence ID" value="ULN54774.1"/>
    <property type="molecule type" value="Genomic_DNA"/>
</dbReference>
<reference evidence="3" key="1">
    <citation type="submission" date="2022-08" db="EMBL/GenBank/DDBJ databases">
        <title>Complete genome sequence of 14 non-tuberculosis mycobacteria type-strains.</title>
        <authorList>
            <person name="Igarashi Y."/>
            <person name="Osugi A."/>
            <person name="Mitarai S."/>
        </authorList>
    </citation>
    <scope>NUCLEOTIDE SEQUENCE</scope>
    <source>
        <strain evidence="3">DSM 45575</strain>
    </source>
</reference>
<feature type="transmembrane region" description="Helical" evidence="1">
    <location>
        <begin position="55"/>
        <end position="74"/>
    </location>
</feature>
<keyword evidence="4" id="KW-1185">Reference proteome</keyword>
<evidence type="ECO:0000256" key="1">
    <source>
        <dbReference type="SAM" id="Phobius"/>
    </source>
</evidence>
<keyword evidence="1" id="KW-0472">Membrane</keyword>
<accession>A0ABY3U499</accession>
<protein>
    <submittedName>
        <fullName evidence="3">DUF4129 domain-containing protein</fullName>
    </submittedName>
</protein>
<feature type="domain" description="Protein-glutamine gamma-glutamyltransferase-like C-terminal" evidence="2">
    <location>
        <begin position="123"/>
        <end position="191"/>
    </location>
</feature>
<evidence type="ECO:0000259" key="2">
    <source>
        <dbReference type="Pfam" id="PF13559"/>
    </source>
</evidence>
<dbReference type="Proteomes" id="UP001055200">
    <property type="component" value="Chromosome"/>
</dbReference>
<proteinExistence type="predicted"/>
<dbReference type="InterPro" id="IPR025403">
    <property type="entry name" value="TgpA-like_C"/>
</dbReference>
<name>A0ABY3U499_9MYCO</name>
<dbReference type="Pfam" id="PF13559">
    <property type="entry name" value="DUF4129"/>
    <property type="match status" value="1"/>
</dbReference>